<dbReference type="CDD" id="cd22157">
    <property type="entry name" value="F-box_AtFBW1-like"/>
    <property type="match status" value="1"/>
</dbReference>
<dbReference type="SMART" id="SM00256">
    <property type="entry name" value="FBOX"/>
    <property type="match status" value="1"/>
</dbReference>
<dbReference type="InterPro" id="IPR013187">
    <property type="entry name" value="F-box-assoc_dom_typ3"/>
</dbReference>
<protein>
    <submittedName>
        <fullName evidence="3">F-box domain</fullName>
    </submittedName>
</protein>
<dbReference type="PANTHER" id="PTHR31111">
    <property type="entry name" value="BNAA05G37150D PROTEIN-RELATED"/>
    <property type="match status" value="1"/>
</dbReference>
<dbReference type="OrthoDB" id="1108542at2759"/>
<dbReference type="NCBIfam" id="TIGR01640">
    <property type="entry name" value="F_box_assoc_1"/>
    <property type="match status" value="2"/>
</dbReference>
<dbReference type="InterPro" id="IPR017451">
    <property type="entry name" value="F-box-assoc_interact_dom"/>
</dbReference>
<name>A0A8T2CHQ3_ARASU</name>
<dbReference type="PROSITE" id="PS50181">
    <property type="entry name" value="FBOX"/>
    <property type="match status" value="1"/>
</dbReference>
<dbReference type="Pfam" id="PF00646">
    <property type="entry name" value="F-box"/>
    <property type="match status" value="1"/>
</dbReference>
<evidence type="ECO:0000313" key="3">
    <source>
        <dbReference type="EMBL" id="KAG7598969.1"/>
    </source>
</evidence>
<feature type="compositionally biased region" description="Basic and acidic residues" evidence="1">
    <location>
        <begin position="394"/>
        <end position="403"/>
    </location>
</feature>
<evidence type="ECO:0000259" key="2">
    <source>
        <dbReference type="PROSITE" id="PS50181"/>
    </source>
</evidence>
<sequence>MKRGENLESIPTDLIMEIFSRLPAKSVARFRTLSKLWGSMLYRPYFTELFLTRSFARPRLLFLVQRFNDNLFFSSPQPQNRYDKSSLVVAATFHMKFLGNIDSYVCSCGLIYFHGRLISKKEVRVICNPITAKYAILPKLTTSSIVNFLGFDPIDKQYKVLIMKQLPYDSPVHHILTLETGQMRWRRIQCPLIHGVCCKGICINGVLYYLACEIDKTSQDQTYLLVCFDVRSEKFKFVDAKCSFDNWSTTMINYKGKLGVINWKYGIELNMWVLEDMEKHEWSKYVYTFPENNKAHDLDLGLDGVTAAGEIVFSSWKSTCKPFYVFYYNPGRNTLHNVEIQGFVDIHEEPHCRFYTTVDYVEDLSVNDAKQLNSSIYASSMKNKRSLNIITNERDNREDEERRIRRRRHRHKRRDRDDHWSDKQYKKRMERNWKNVVEEEIQCLLNHDPFPLCDGICINGVLYYLAERFLESPCVIVCFDVRDEKFKFIDAKCFGADTTLINYKGKLGALDYEYDKSGGSLNIDQLLIDLGKVSVVGMTATCDIVLANHNTCKPFYVYYFNPERNTFTSLEIQGFGDNLETLENCGGVFAFLDHVEDLNVNDAKHFKSSRVNKGLNIIRKRPKPPQRLHTSRDSRPLATLLHLRRTSSRQASCRTSTTY</sequence>
<dbReference type="AlphaFoldDB" id="A0A8T2CHQ3"/>
<comment type="caution">
    <text evidence="3">The sequence shown here is derived from an EMBL/GenBank/DDBJ whole genome shotgun (WGS) entry which is preliminary data.</text>
</comment>
<dbReference type="PANTHER" id="PTHR31111:SF130">
    <property type="entry name" value="F-BOX ASSOCIATED UBIQUITINATION EFFECTOR FAMILY PROTEIN"/>
    <property type="match status" value="1"/>
</dbReference>
<dbReference type="EMBL" id="JAEFBJ010000006">
    <property type="protein sequence ID" value="KAG7598969.1"/>
    <property type="molecule type" value="Genomic_DNA"/>
</dbReference>
<dbReference type="Proteomes" id="UP000694251">
    <property type="component" value="Chromosome 6"/>
</dbReference>
<feature type="region of interest" description="Disordered" evidence="1">
    <location>
        <begin position="394"/>
        <end position="421"/>
    </location>
</feature>
<evidence type="ECO:0000256" key="1">
    <source>
        <dbReference type="SAM" id="MobiDB-lite"/>
    </source>
</evidence>
<gene>
    <name evidence="3" type="ORF">ISN44_As06g031760</name>
</gene>
<keyword evidence="4" id="KW-1185">Reference proteome</keyword>
<evidence type="ECO:0000313" key="4">
    <source>
        <dbReference type="Proteomes" id="UP000694251"/>
    </source>
</evidence>
<feature type="compositionally biased region" description="Basic residues" evidence="1">
    <location>
        <begin position="404"/>
        <end position="414"/>
    </location>
</feature>
<feature type="domain" description="F-box" evidence="2">
    <location>
        <begin position="4"/>
        <end position="53"/>
    </location>
</feature>
<proteinExistence type="predicted"/>
<dbReference type="InterPro" id="IPR001810">
    <property type="entry name" value="F-box_dom"/>
</dbReference>
<dbReference type="Pfam" id="PF08268">
    <property type="entry name" value="FBA_3"/>
    <property type="match status" value="3"/>
</dbReference>
<reference evidence="3 4" key="1">
    <citation type="submission" date="2020-12" db="EMBL/GenBank/DDBJ databases">
        <title>Concerted genomic and epigenomic changes stabilize Arabidopsis allopolyploids.</title>
        <authorList>
            <person name="Chen Z."/>
        </authorList>
    </citation>
    <scope>NUCLEOTIDE SEQUENCE [LARGE SCALE GENOMIC DNA]</scope>
    <source>
        <strain evidence="3">As9502</strain>
        <tissue evidence="3">Leaf</tissue>
    </source>
</reference>
<organism evidence="3 4">
    <name type="scientific">Arabidopsis suecica</name>
    <name type="common">Swedish thale-cress</name>
    <name type="synonym">Cardaminopsis suecica</name>
    <dbReference type="NCBI Taxonomy" id="45249"/>
    <lineage>
        <taxon>Eukaryota</taxon>
        <taxon>Viridiplantae</taxon>
        <taxon>Streptophyta</taxon>
        <taxon>Embryophyta</taxon>
        <taxon>Tracheophyta</taxon>
        <taxon>Spermatophyta</taxon>
        <taxon>Magnoliopsida</taxon>
        <taxon>eudicotyledons</taxon>
        <taxon>Gunneridae</taxon>
        <taxon>Pentapetalae</taxon>
        <taxon>rosids</taxon>
        <taxon>malvids</taxon>
        <taxon>Brassicales</taxon>
        <taxon>Brassicaceae</taxon>
        <taxon>Camelineae</taxon>
        <taxon>Arabidopsis</taxon>
    </lineage>
</organism>
<accession>A0A8T2CHQ3</accession>